<keyword evidence="5" id="KW-1185">Reference proteome</keyword>
<proteinExistence type="inferred from homology"/>
<reference evidence="4 5" key="1">
    <citation type="submission" date="2016-10" db="EMBL/GenBank/DDBJ databases">
        <authorList>
            <person name="de Groot N.N."/>
        </authorList>
    </citation>
    <scope>NUCLEOTIDE SEQUENCE [LARGE SCALE GENOMIC DNA]</scope>
    <source>
        <strain evidence="4 5">DSM 44892</strain>
    </source>
</reference>
<dbReference type="PANTHER" id="PTHR30535">
    <property type="entry name" value="VITAMIN B12-BINDING PROTEIN"/>
    <property type="match status" value="1"/>
</dbReference>
<protein>
    <submittedName>
        <fullName evidence="4">Iron complex transport system substrate-binding protein</fullName>
    </submittedName>
</protein>
<name>A0A1G8J3U9_9NOCA</name>
<dbReference type="Gene3D" id="3.40.50.1980">
    <property type="entry name" value="Nitrogenase molybdenum iron protein domain"/>
    <property type="match status" value="2"/>
</dbReference>
<sequence length="328" mass="34179">MKIRTAVKIRTAAVGVLLLTTAACGTSVQDASTPAAAIATVDNCGRTLEFGSVPERVVSLSPSQTELLVQLGAADAMVGQAQTDTSPLSADVAERVADVPVLSTDSPPGREVLLEVAPDFVVAPTEYEFTAEQGFASIDQLRQAGANAYVATGGCAERRTTATVDDLFTDITDLGIVFDERDRATELVEDGRRRLDAVAADGADRPARTVAQVYVEGTSLSVIGAGVEADIVARAGGENVFRPDESMFDSFFSATVGPEELAARNPDALVFAVSGDAHREATLAYLRATFPDMTAVQENRLIAVPGADMFPGTLGNIGAVETIARGIG</sequence>
<dbReference type="InterPro" id="IPR050902">
    <property type="entry name" value="ABC_Transporter_SBP"/>
</dbReference>
<dbReference type="InterPro" id="IPR002491">
    <property type="entry name" value="ABC_transptr_periplasmic_BD"/>
</dbReference>
<keyword evidence="2" id="KW-0732">Signal</keyword>
<dbReference type="AlphaFoldDB" id="A0A1G8J3U9"/>
<dbReference type="Proteomes" id="UP000183263">
    <property type="component" value="Unassembled WGS sequence"/>
</dbReference>
<feature type="domain" description="Fe/B12 periplasmic-binding" evidence="3">
    <location>
        <begin position="56"/>
        <end position="328"/>
    </location>
</feature>
<dbReference type="RefSeq" id="WP_246442103.1">
    <property type="nucleotide sequence ID" value="NZ_CP048813.1"/>
</dbReference>
<evidence type="ECO:0000313" key="5">
    <source>
        <dbReference type="Proteomes" id="UP000183263"/>
    </source>
</evidence>
<evidence type="ECO:0000259" key="3">
    <source>
        <dbReference type="PROSITE" id="PS50983"/>
    </source>
</evidence>
<dbReference type="SUPFAM" id="SSF53807">
    <property type="entry name" value="Helical backbone' metal receptor"/>
    <property type="match status" value="1"/>
</dbReference>
<dbReference type="EMBL" id="FNDN01000006">
    <property type="protein sequence ID" value="SDI25791.1"/>
    <property type="molecule type" value="Genomic_DNA"/>
</dbReference>
<feature type="signal peptide" evidence="2">
    <location>
        <begin position="1"/>
        <end position="25"/>
    </location>
</feature>
<accession>A0A1G8J3U9</accession>
<evidence type="ECO:0000313" key="4">
    <source>
        <dbReference type="EMBL" id="SDI25791.1"/>
    </source>
</evidence>
<dbReference type="Pfam" id="PF01497">
    <property type="entry name" value="Peripla_BP_2"/>
    <property type="match status" value="1"/>
</dbReference>
<evidence type="ECO:0000256" key="2">
    <source>
        <dbReference type="SAM" id="SignalP"/>
    </source>
</evidence>
<dbReference type="PANTHER" id="PTHR30535:SF7">
    <property type="entry name" value="IRON(III) DICITRATE-BINDING PROTEIN"/>
    <property type="match status" value="1"/>
</dbReference>
<organism evidence="4 5">
    <name type="scientific">Rhodococcus triatomae</name>
    <dbReference type="NCBI Taxonomy" id="300028"/>
    <lineage>
        <taxon>Bacteria</taxon>
        <taxon>Bacillati</taxon>
        <taxon>Actinomycetota</taxon>
        <taxon>Actinomycetes</taxon>
        <taxon>Mycobacteriales</taxon>
        <taxon>Nocardiaceae</taxon>
        <taxon>Rhodococcus</taxon>
    </lineage>
</organism>
<gene>
    <name evidence="4" type="ORF">SAMN05444695_10656</name>
</gene>
<evidence type="ECO:0000256" key="1">
    <source>
        <dbReference type="ARBA" id="ARBA00008814"/>
    </source>
</evidence>
<dbReference type="PROSITE" id="PS50983">
    <property type="entry name" value="FE_B12_PBP"/>
    <property type="match status" value="1"/>
</dbReference>
<feature type="chain" id="PRO_5039033447" evidence="2">
    <location>
        <begin position="26"/>
        <end position="328"/>
    </location>
</feature>
<comment type="similarity">
    <text evidence="1">Belongs to the bacterial solute-binding protein 8 family.</text>
</comment>
<dbReference type="PROSITE" id="PS51257">
    <property type="entry name" value="PROKAR_LIPOPROTEIN"/>
    <property type="match status" value="1"/>
</dbReference>